<proteinExistence type="predicted"/>
<accession>A0ABS2QXB5</accession>
<feature type="region of interest" description="Disordered" evidence="1">
    <location>
        <begin position="32"/>
        <end position="55"/>
    </location>
</feature>
<reference evidence="2 3" key="1">
    <citation type="submission" date="2021-01" db="EMBL/GenBank/DDBJ databases">
        <title>Genomic Encyclopedia of Type Strains, Phase IV (KMG-IV): sequencing the most valuable type-strain genomes for metagenomic binning, comparative biology and taxonomic classification.</title>
        <authorList>
            <person name="Goeker M."/>
        </authorList>
    </citation>
    <scope>NUCLEOTIDE SEQUENCE [LARGE SCALE GENOMIC DNA]</scope>
    <source>
        <strain evidence="2 3">DSM 104297</strain>
    </source>
</reference>
<organism evidence="2 3">
    <name type="scientific">Priestia iocasae</name>
    <dbReference type="NCBI Taxonomy" id="2291674"/>
    <lineage>
        <taxon>Bacteria</taxon>
        <taxon>Bacillati</taxon>
        <taxon>Bacillota</taxon>
        <taxon>Bacilli</taxon>
        <taxon>Bacillales</taxon>
        <taxon>Bacillaceae</taxon>
        <taxon>Priestia</taxon>
    </lineage>
</organism>
<evidence type="ECO:0000313" key="2">
    <source>
        <dbReference type="EMBL" id="MBM7703642.1"/>
    </source>
</evidence>
<protein>
    <submittedName>
        <fullName evidence="2">Ca2+/Na+ antiporter</fullName>
    </submittedName>
</protein>
<sequence length="133" mass="15352">MSLTTKKLVLLLLLVACLLLLVFRYMNQSSVPTSQENEQTLEKLPEQETVEEEKGKKKYRIYYLTIDEVKENRYYGTTKEGTGISFMEKNLNEPLEESLVEGDLIKAYFDLNYSANGLVKVEKIDEIPEEESS</sequence>
<gene>
    <name evidence="2" type="ORF">JOC83_002491</name>
</gene>
<evidence type="ECO:0000256" key="1">
    <source>
        <dbReference type="SAM" id="MobiDB-lite"/>
    </source>
</evidence>
<keyword evidence="3" id="KW-1185">Reference proteome</keyword>
<comment type="caution">
    <text evidence="2">The sequence shown here is derived from an EMBL/GenBank/DDBJ whole genome shotgun (WGS) entry which is preliminary data.</text>
</comment>
<name>A0ABS2QXB5_9BACI</name>
<evidence type="ECO:0000313" key="3">
    <source>
        <dbReference type="Proteomes" id="UP000809829"/>
    </source>
</evidence>
<dbReference type="EMBL" id="JAFBFC010000004">
    <property type="protein sequence ID" value="MBM7703642.1"/>
    <property type="molecule type" value="Genomic_DNA"/>
</dbReference>
<dbReference type="Proteomes" id="UP000809829">
    <property type="component" value="Unassembled WGS sequence"/>
</dbReference>
<dbReference type="RefSeq" id="WP_205187599.1">
    <property type="nucleotide sequence ID" value="NZ_JAFBFC010000004.1"/>
</dbReference>